<dbReference type="AlphaFoldDB" id="A0A0G9KCE1"/>
<evidence type="ECO:0008006" key="3">
    <source>
        <dbReference type="Google" id="ProtNLM"/>
    </source>
</evidence>
<dbReference type="Proteomes" id="UP000035514">
    <property type="component" value="Unassembled WGS sequence"/>
</dbReference>
<dbReference type="EMBL" id="JAIQ01000050">
    <property type="protein sequence ID" value="KLE01903.1"/>
    <property type="molecule type" value="Genomic_DNA"/>
</dbReference>
<evidence type="ECO:0000313" key="2">
    <source>
        <dbReference type="Proteomes" id="UP000035514"/>
    </source>
</evidence>
<evidence type="ECO:0000313" key="1">
    <source>
        <dbReference type="EMBL" id="KLE01903.1"/>
    </source>
</evidence>
<accession>A0A0G9KCE1</accession>
<gene>
    <name evidence="1" type="ORF">AA20_01960</name>
</gene>
<reference evidence="1 2" key="1">
    <citation type="submission" date="2014-01" db="EMBL/GenBank/DDBJ databases">
        <title>Development of a Comparative Genomic Fingerprinting Assay for High Resolution Genotyping of Arcobacter butzleri.</title>
        <authorList>
            <person name="Webb A.L."/>
            <person name="Inglis G.D."/>
            <person name="Kruczkiewicz P."/>
            <person name="Selinger L.B."/>
            <person name="Taboada E.N."/>
        </authorList>
    </citation>
    <scope>NUCLEOTIDE SEQUENCE [LARGE SCALE GENOMIC DNA]</scope>
    <source>
        <strain evidence="1 2">L348</strain>
    </source>
</reference>
<proteinExistence type="predicted"/>
<dbReference type="GeneID" id="24303443"/>
<comment type="caution">
    <text evidence="1">The sequence shown here is derived from an EMBL/GenBank/DDBJ whole genome shotgun (WGS) entry which is preliminary data.</text>
</comment>
<dbReference type="Gene3D" id="1.10.10.60">
    <property type="entry name" value="Homeodomain-like"/>
    <property type="match status" value="1"/>
</dbReference>
<sequence length="91" mass="10603">MAAVTNYDLFEELFNFIKNPDVEITDVIKEHGGSSLYIPSYKTTFRNDEICEEYKRRLGEKRLSKKLAKQYGLSEAQILLITKPLREPSLF</sequence>
<dbReference type="PATRIC" id="fig|1447256.3.peg.377"/>
<dbReference type="RefSeq" id="WP_012147655.1">
    <property type="nucleotide sequence ID" value="NZ_JAIQ01000050.1"/>
</dbReference>
<protein>
    <recommendedName>
        <fullName evidence="3">Mor transcription activator domain-containing protein</fullName>
    </recommendedName>
</protein>
<name>A0A0G9KCE1_9BACT</name>
<organism evidence="1 2">
    <name type="scientific">Aliarcobacter butzleri L348</name>
    <dbReference type="NCBI Taxonomy" id="1447256"/>
    <lineage>
        <taxon>Bacteria</taxon>
        <taxon>Pseudomonadati</taxon>
        <taxon>Campylobacterota</taxon>
        <taxon>Epsilonproteobacteria</taxon>
        <taxon>Campylobacterales</taxon>
        <taxon>Arcobacteraceae</taxon>
        <taxon>Aliarcobacter</taxon>
    </lineage>
</organism>